<comment type="caution">
    <text evidence="2">The sequence shown here is derived from an EMBL/GenBank/DDBJ whole genome shotgun (WGS) entry which is preliminary data.</text>
</comment>
<feature type="compositionally biased region" description="Polar residues" evidence="1">
    <location>
        <begin position="209"/>
        <end position="226"/>
    </location>
</feature>
<evidence type="ECO:0000256" key="1">
    <source>
        <dbReference type="SAM" id="MobiDB-lite"/>
    </source>
</evidence>
<dbReference type="EMBL" id="SGPL01001007">
    <property type="protein sequence ID" value="THH05447.1"/>
    <property type="molecule type" value="Genomic_DNA"/>
</dbReference>
<feature type="compositionally biased region" description="Polar residues" evidence="1">
    <location>
        <begin position="1"/>
        <end position="20"/>
    </location>
</feature>
<feature type="compositionally biased region" description="Low complexity" evidence="1">
    <location>
        <begin position="227"/>
        <end position="237"/>
    </location>
</feature>
<evidence type="ECO:0000313" key="3">
    <source>
        <dbReference type="Proteomes" id="UP000310158"/>
    </source>
</evidence>
<feature type="region of interest" description="Disordered" evidence="1">
    <location>
        <begin position="207"/>
        <end position="253"/>
    </location>
</feature>
<gene>
    <name evidence="2" type="ORF">EW146_g9900</name>
</gene>
<feature type="region of interest" description="Disordered" evidence="1">
    <location>
        <begin position="511"/>
        <end position="531"/>
    </location>
</feature>
<proteinExistence type="predicted"/>
<dbReference type="AlphaFoldDB" id="A0A4S4L2T7"/>
<name>A0A4S4L2T7_9AGAM</name>
<keyword evidence="3" id="KW-1185">Reference proteome</keyword>
<feature type="region of interest" description="Disordered" evidence="1">
    <location>
        <begin position="1"/>
        <end position="31"/>
    </location>
</feature>
<feature type="compositionally biased region" description="Basic and acidic residues" evidence="1">
    <location>
        <begin position="21"/>
        <end position="30"/>
    </location>
</feature>
<dbReference type="OrthoDB" id="3265311at2759"/>
<reference evidence="2 3" key="1">
    <citation type="submission" date="2019-02" db="EMBL/GenBank/DDBJ databases">
        <title>Genome sequencing of the rare red list fungi Bondarzewia mesenterica.</title>
        <authorList>
            <person name="Buettner E."/>
            <person name="Kellner H."/>
        </authorList>
    </citation>
    <scope>NUCLEOTIDE SEQUENCE [LARGE SCALE GENOMIC DNA]</scope>
    <source>
        <strain evidence="2 3">DSM 108281</strain>
    </source>
</reference>
<organism evidence="2 3">
    <name type="scientific">Bondarzewia mesenterica</name>
    <dbReference type="NCBI Taxonomy" id="1095465"/>
    <lineage>
        <taxon>Eukaryota</taxon>
        <taxon>Fungi</taxon>
        <taxon>Dikarya</taxon>
        <taxon>Basidiomycota</taxon>
        <taxon>Agaricomycotina</taxon>
        <taxon>Agaricomycetes</taxon>
        <taxon>Russulales</taxon>
        <taxon>Bondarzewiaceae</taxon>
        <taxon>Bondarzewia</taxon>
    </lineage>
</organism>
<sequence>MTIASSSRLTPNTPRAPTSSKRGDHHDVFKPKLPLDPFAGIDYRQRDPLLISGEKLFVASTSEPRRDVVLVLGGVSITLFLFALHRTHHVPSTQVPKTTFPVPSVDELTPLLYSEQLTFSLVILATHNPPSLPPKAQPAIRILRLATPLGLEQNGAVRLVNIFEWAERVARTWRKHGGIGTREHAEGETAETVGALVPPPQLYGVYGQVRSSPPSPLSSTVALDTQTPRSATSSTTRLSRKRHESKLPAADPSQRPFDALIHFLPSDLPEKSLLKHSILVTTISRPFLVAAIPPSLARPVPHSSSDRRKSILWRLSSSHSVYATPPSPPMSSRDSLSSLVPTFATRSNLKAHLIHLLPEQPKSSSRSINRIVQSIESFLLSFSFPSLAMHAQHIDGLEHARAFLLHSSALNESVQSTIDMHWTVADVILSGCLDLDEKEHAELQTVPRAWFSGASDILVSPTPSTPAQLPTLSSARTRSPPSAYSQFAHHLPDEHRSPLLTPAAKRWVMTNALPTPPDSEESENGDKNLLGADVYPHAHGSEKSRTWKFLEARAPIGAVCSAFFEERVFSP</sequence>
<feature type="non-terminal residue" evidence="2">
    <location>
        <position position="571"/>
    </location>
</feature>
<accession>A0A4S4L2T7</accession>
<protein>
    <submittedName>
        <fullName evidence="2">Uncharacterized protein</fullName>
    </submittedName>
</protein>
<dbReference type="Proteomes" id="UP000310158">
    <property type="component" value="Unassembled WGS sequence"/>
</dbReference>
<evidence type="ECO:0000313" key="2">
    <source>
        <dbReference type="EMBL" id="THH05447.1"/>
    </source>
</evidence>